<feature type="transmembrane region" description="Helical" evidence="1">
    <location>
        <begin position="12"/>
        <end position="31"/>
    </location>
</feature>
<evidence type="ECO:0000256" key="1">
    <source>
        <dbReference type="SAM" id="Phobius"/>
    </source>
</evidence>
<keyword evidence="1" id="KW-0812">Transmembrane</keyword>
<keyword evidence="1" id="KW-1133">Transmembrane helix</keyword>
<dbReference type="RefSeq" id="WP_070126286.1">
    <property type="nucleotide sequence ID" value="NZ_MDHN01000032.1"/>
</dbReference>
<organism evidence="2 3">
    <name type="scientific">Alteromonas confluentis</name>
    <dbReference type="NCBI Taxonomy" id="1656094"/>
    <lineage>
        <taxon>Bacteria</taxon>
        <taxon>Pseudomonadati</taxon>
        <taxon>Pseudomonadota</taxon>
        <taxon>Gammaproteobacteria</taxon>
        <taxon>Alteromonadales</taxon>
        <taxon>Alteromonadaceae</taxon>
        <taxon>Alteromonas/Salinimonas group</taxon>
        <taxon>Alteromonas</taxon>
    </lineage>
</organism>
<sequence length="141" mass="16160">MNKPSEWSESKKWFMGIVATLIVGLLTWGGSNLVNVLNSDSGIQLIKPIEPTDGASFSHFPRNLELKWEPIKEASRYVVNIEYQYKGKWNPTPFDDRFVTTNSFQSIEFIGAQGGRWKVKAIDSNENTVGESSWWYFSFSR</sequence>
<dbReference type="AlphaFoldDB" id="A0A1E7Z927"/>
<dbReference type="Gene3D" id="2.60.40.10">
    <property type="entry name" value="Immunoglobulins"/>
    <property type="match status" value="1"/>
</dbReference>
<gene>
    <name evidence="2" type="ORF">BFC18_15795</name>
</gene>
<dbReference type="STRING" id="1656094.BFC18_15795"/>
<accession>A0A1E7Z927</accession>
<proteinExistence type="predicted"/>
<comment type="caution">
    <text evidence="2">The sequence shown here is derived from an EMBL/GenBank/DDBJ whole genome shotgun (WGS) entry which is preliminary data.</text>
</comment>
<dbReference type="OrthoDB" id="6660653at2"/>
<protein>
    <recommendedName>
        <fullName evidence="4">Fibronectin type-III domain-containing protein</fullName>
    </recommendedName>
</protein>
<keyword evidence="3" id="KW-1185">Reference proteome</keyword>
<name>A0A1E7Z927_9ALTE</name>
<dbReference type="Proteomes" id="UP000175691">
    <property type="component" value="Unassembled WGS sequence"/>
</dbReference>
<keyword evidence="1" id="KW-0472">Membrane</keyword>
<dbReference type="EMBL" id="MDHN01000032">
    <property type="protein sequence ID" value="OFC70038.1"/>
    <property type="molecule type" value="Genomic_DNA"/>
</dbReference>
<evidence type="ECO:0008006" key="4">
    <source>
        <dbReference type="Google" id="ProtNLM"/>
    </source>
</evidence>
<reference evidence="2 3" key="1">
    <citation type="submission" date="2016-08" db="EMBL/GenBank/DDBJ databases">
        <authorList>
            <person name="Seilhamer J.J."/>
        </authorList>
    </citation>
    <scope>NUCLEOTIDE SEQUENCE [LARGE SCALE GENOMIC DNA]</scope>
    <source>
        <strain evidence="2 3">KCTC 42603</strain>
    </source>
</reference>
<evidence type="ECO:0000313" key="2">
    <source>
        <dbReference type="EMBL" id="OFC70038.1"/>
    </source>
</evidence>
<evidence type="ECO:0000313" key="3">
    <source>
        <dbReference type="Proteomes" id="UP000175691"/>
    </source>
</evidence>
<dbReference type="InterPro" id="IPR013783">
    <property type="entry name" value="Ig-like_fold"/>
</dbReference>